<proteinExistence type="predicted"/>
<name>A0ABS2WR19_9BACT</name>
<accession>A0ABS2WR19</accession>
<evidence type="ECO:0000256" key="1">
    <source>
        <dbReference type="ARBA" id="ARBA00001966"/>
    </source>
</evidence>
<dbReference type="PANTHER" id="PTHR11228:SF27">
    <property type="entry name" value="GLYCYL-RADICAL ENZYME ACTIVATING ENZYME MJ1227-RELATED"/>
    <property type="match status" value="1"/>
</dbReference>
<dbReference type="RefSeq" id="WP_205458620.1">
    <property type="nucleotide sequence ID" value="NZ_JAFHKK010000007.1"/>
</dbReference>
<sequence>MQNPSNKPIFDITRFTTTDFPDRLACVVWFSGCNMRCPYCYNPNIVREKGTLCESDLFDFLRLRQGKLDGVVLSGGESTLYPHLQDLCEAIKAMGFEIKLDTNGTKPSVIRTLVENALVDYVALDYKAPQALHKSLTGSSNYDAFYESLTYLIGADVSFEVRTTVHPDLLHVNHINTMIEELHALGYNGTYYLQRYLHVEPTLGNTPSPLNAFALESLTHLIPVRLRNF</sequence>
<comment type="caution">
    <text evidence="7">The sequence shown here is derived from an EMBL/GenBank/DDBJ whole genome shotgun (WGS) entry which is preliminary data.</text>
</comment>
<comment type="cofactor">
    <cofactor evidence="1">
        <name>[4Fe-4S] cluster</name>
        <dbReference type="ChEBI" id="CHEBI:49883"/>
    </cofactor>
</comment>
<feature type="domain" description="Radical SAM core" evidence="6">
    <location>
        <begin position="19"/>
        <end position="229"/>
    </location>
</feature>
<dbReference type="InterPro" id="IPR058240">
    <property type="entry name" value="rSAM_sf"/>
</dbReference>
<organism evidence="7 8">
    <name type="scientific">Sulfurospirillum tamanense</name>
    <dbReference type="NCBI Taxonomy" id="2813362"/>
    <lineage>
        <taxon>Bacteria</taxon>
        <taxon>Pseudomonadati</taxon>
        <taxon>Campylobacterota</taxon>
        <taxon>Epsilonproteobacteria</taxon>
        <taxon>Campylobacterales</taxon>
        <taxon>Sulfurospirillaceae</taxon>
        <taxon>Sulfurospirillum</taxon>
    </lineage>
</organism>
<keyword evidence="3" id="KW-0479">Metal-binding</keyword>
<evidence type="ECO:0000256" key="2">
    <source>
        <dbReference type="ARBA" id="ARBA00022691"/>
    </source>
</evidence>
<dbReference type="PANTHER" id="PTHR11228">
    <property type="entry name" value="RADICAL SAM DOMAIN PROTEIN"/>
    <property type="match status" value="1"/>
</dbReference>
<keyword evidence="5" id="KW-0411">Iron-sulfur</keyword>
<dbReference type="SFLD" id="SFLDG01094">
    <property type="entry name" value="Uncharacterised_Radical_SAM_Su"/>
    <property type="match status" value="1"/>
</dbReference>
<evidence type="ECO:0000256" key="4">
    <source>
        <dbReference type="ARBA" id="ARBA00023004"/>
    </source>
</evidence>
<dbReference type="InterPro" id="IPR007197">
    <property type="entry name" value="rSAM"/>
</dbReference>
<dbReference type="PROSITE" id="PS51918">
    <property type="entry name" value="RADICAL_SAM"/>
    <property type="match status" value="1"/>
</dbReference>
<dbReference type="SFLD" id="SFLDS00029">
    <property type="entry name" value="Radical_SAM"/>
    <property type="match status" value="1"/>
</dbReference>
<dbReference type="SUPFAM" id="SSF102114">
    <property type="entry name" value="Radical SAM enzymes"/>
    <property type="match status" value="1"/>
</dbReference>
<dbReference type="InterPro" id="IPR012840">
    <property type="entry name" value="NrdG2"/>
</dbReference>
<evidence type="ECO:0000313" key="8">
    <source>
        <dbReference type="Proteomes" id="UP000703590"/>
    </source>
</evidence>
<keyword evidence="8" id="KW-1185">Reference proteome</keyword>
<dbReference type="Proteomes" id="UP000703590">
    <property type="component" value="Unassembled WGS sequence"/>
</dbReference>
<keyword evidence="4" id="KW-0408">Iron</keyword>
<dbReference type="Pfam" id="PF04055">
    <property type="entry name" value="Radical_SAM"/>
    <property type="match status" value="1"/>
</dbReference>
<evidence type="ECO:0000259" key="6">
    <source>
        <dbReference type="PROSITE" id="PS51918"/>
    </source>
</evidence>
<dbReference type="EMBL" id="JAFHKK010000007">
    <property type="protein sequence ID" value="MBN2964071.1"/>
    <property type="molecule type" value="Genomic_DNA"/>
</dbReference>
<gene>
    <name evidence="7" type="ORF">JWV37_04685</name>
</gene>
<dbReference type="InterPro" id="IPR050377">
    <property type="entry name" value="Radical_SAM_PqqE_MftC-like"/>
</dbReference>
<reference evidence="7" key="2">
    <citation type="submission" date="2021-02" db="EMBL/GenBank/DDBJ databases">
        <authorList>
            <person name="Merkel A.Y."/>
        </authorList>
    </citation>
    <scope>NUCLEOTIDE SEQUENCE</scope>
    <source>
        <strain evidence="7">T05b</strain>
    </source>
</reference>
<protein>
    <submittedName>
        <fullName evidence="7">Anaerobic ribonucleoside-triphosphate reductase activating protein</fullName>
    </submittedName>
</protein>
<evidence type="ECO:0000256" key="5">
    <source>
        <dbReference type="ARBA" id="ARBA00023014"/>
    </source>
</evidence>
<dbReference type="Gene3D" id="3.20.20.70">
    <property type="entry name" value="Aldolase class I"/>
    <property type="match status" value="1"/>
</dbReference>
<keyword evidence="2" id="KW-0949">S-adenosyl-L-methionine</keyword>
<dbReference type="NCBIfam" id="TIGR02495">
    <property type="entry name" value="NrdG2"/>
    <property type="match status" value="1"/>
</dbReference>
<dbReference type="SFLD" id="SFLDG01067">
    <property type="entry name" value="SPASM/twitch_domain_containing"/>
    <property type="match status" value="1"/>
</dbReference>
<evidence type="ECO:0000313" key="7">
    <source>
        <dbReference type="EMBL" id="MBN2964071.1"/>
    </source>
</evidence>
<dbReference type="CDD" id="cd01335">
    <property type="entry name" value="Radical_SAM"/>
    <property type="match status" value="1"/>
</dbReference>
<evidence type="ECO:0000256" key="3">
    <source>
        <dbReference type="ARBA" id="ARBA00022723"/>
    </source>
</evidence>
<reference evidence="7" key="1">
    <citation type="submission" date="2021-02" db="EMBL/GenBank/DDBJ databases">
        <title>Sulfurospirillum tamanensis sp. nov.</title>
        <authorList>
            <person name="Frolova A."/>
            <person name="Merkel A."/>
            <person name="Slobodkin A."/>
        </authorList>
    </citation>
    <scope>NUCLEOTIDE SEQUENCE</scope>
    <source>
        <strain evidence="7">T05b</strain>
    </source>
</reference>
<dbReference type="InterPro" id="IPR013785">
    <property type="entry name" value="Aldolase_TIM"/>
</dbReference>